<dbReference type="Proteomes" id="UP001185927">
    <property type="component" value="Unassembled WGS sequence"/>
</dbReference>
<dbReference type="EMBL" id="JAWLKB010000010">
    <property type="protein sequence ID" value="MDV6269299.1"/>
    <property type="molecule type" value="Genomic_DNA"/>
</dbReference>
<feature type="domain" description="3-octaprenyl-4-hydroxybenzoate carboxy-lyase-like Rift-related" evidence="3">
    <location>
        <begin position="102"/>
        <end position="298"/>
    </location>
</feature>
<evidence type="ECO:0000256" key="1">
    <source>
        <dbReference type="ARBA" id="ARBA00010021"/>
    </source>
</evidence>
<dbReference type="InterPro" id="IPR049381">
    <property type="entry name" value="UbiD-like_C"/>
</dbReference>
<dbReference type="Pfam" id="PF20695">
    <property type="entry name" value="UbiD_N"/>
    <property type="match status" value="1"/>
</dbReference>
<dbReference type="PANTHER" id="PTHR30108:SF21">
    <property type="entry name" value="4-HYDROXYBENZOATE DECARBOXYLASE"/>
    <property type="match status" value="1"/>
</dbReference>
<evidence type="ECO:0000259" key="3">
    <source>
        <dbReference type="Pfam" id="PF01977"/>
    </source>
</evidence>
<evidence type="ECO:0000256" key="2">
    <source>
        <dbReference type="SAM" id="MobiDB-lite"/>
    </source>
</evidence>
<dbReference type="EC" id="4.1.1.-" evidence="6"/>
<feature type="domain" description="3-octaprenyl-4-hydroxybenzoate carboxy-lyase-like N-terminal" evidence="4">
    <location>
        <begin position="13"/>
        <end position="89"/>
    </location>
</feature>
<dbReference type="PANTHER" id="PTHR30108">
    <property type="entry name" value="3-OCTAPRENYL-4-HYDROXYBENZOATE CARBOXY-LYASE-RELATED"/>
    <property type="match status" value="1"/>
</dbReference>
<comment type="similarity">
    <text evidence="1">Belongs to the UbiD family.</text>
</comment>
<proteinExistence type="inferred from homology"/>
<reference evidence="6 7" key="1">
    <citation type="submission" date="2023-10" db="EMBL/GenBank/DDBJ databases">
        <title>Development of a sustainable strategy for remediation of hydrocarbon-contaminated territories based on the waste exchange concept.</title>
        <authorList>
            <person name="Krivoruchko A."/>
        </authorList>
    </citation>
    <scope>NUCLEOTIDE SEQUENCE [LARGE SCALE GENOMIC DNA]</scope>
    <source>
        <strain evidence="6 7">IEGM 1203</strain>
    </source>
</reference>
<dbReference type="InterPro" id="IPR049383">
    <property type="entry name" value="UbiD-like_N"/>
</dbReference>
<dbReference type="InterPro" id="IPR048304">
    <property type="entry name" value="UbiD_Rift_dom"/>
</dbReference>
<evidence type="ECO:0000313" key="7">
    <source>
        <dbReference type="Proteomes" id="UP001185927"/>
    </source>
</evidence>
<dbReference type="RefSeq" id="WP_317543764.1">
    <property type="nucleotide sequence ID" value="NZ_JAWLKB010000010.1"/>
</dbReference>
<comment type="caution">
    <text evidence="6">The sequence shown here is derived from an EMBL/GenBank/DDBJ whole genome shotgun (WGS) entry which is preliminary data.</text>
</comment>
<evidence type="ECO:0000313" key="6">
    <source>
        <dbReference type="EMBL" id="MDV6269299.1"/>
    </source>
</evidence>
<feature type="region of interest" description="Disordered" evidence="2">
    <location>
        <begin position="456"/>
        <end position="482"/>
    </location>
</feature>
<gene>
    <name evidence="6" type="ORF">R3Q16_22035</name>
</gene>
<dbReference type="InterPro" id="IPR002830">
    <property type="entry name" value="UbiD"/>
</dbReference>
<name>A0ABU4BYL5_RHOGO</name>
<feature type="domain" description="3-octaprenyl-4-hydroxybenzoate carboxy-lyase-like C-terminal" evidence="5">
    <location>
        <begin position="304"/>
        <end position="425"/>
    </location>
</feature>
<dbReference type="SUPFAM" id="SSF50475">
    <property type="entry name" value="FMN-binding split barrel"/>
    <property type="match status" value="1"/>
</dbReference>
<organism evidence="6 7">
    <name type="scientific">Rhodococcus globerulus</name>
    <dbReference type="NCBI Taxonomy" id="33008"/>
    <lineage>
        <taxon>Bacteria</taxon>
        <taxon>Bacillati</taxon>
        <taxon>Actinomycetota</taxon>
        <taxon>Actinomycetes</taxon>
        <taxon>Mycobacteriales</taxon>
        <taxon>Nocardiaceae</taxon>
        <taxon>Rhodococcus</taxon>
    </lineage>
</organism>
<sequence length="482" mass="51462">MTAVGSLREQILRLTAVGALGTVDRAVSPVHELAAIAHKADLSGGPALLFRNVGKHSARVVVGTDSSRERVASALGVELSKLTERYASALTSPITPTEISVGPVHERVFIGDAVDLGELPILTHFEHDGGPYITSGIVTAVHPVTGERNLSYHRMQVKGPRELRMVIVPRHLHRIYEAYEDSNQPMPVSIILGVDAPLRFAAGTSGSAIPFGADEYGISGGLRCRPEELVRGVTNDLMVPAHAEIVIEGHVMPHLRGDEGPFAEFAGFYKGTSPRHVVHVDAVTHRTDPIYQGLLSGSMEQLLLMGLPNEPAMLTAMRGGIPEIRAINVTGGGLNKFHVVVALEKKHSGDGKDAIVAAFAAHRDVKLVVVVDHEVDPFDHVAVERAIATRFRADEDLVVISGGRGNPVDTLLTSVGTTARMGMDATAPLKGQTDLPERAMIPGASEVDLAEWLSCSTDSTSHDEDQTAVDATTRTAENTKDN</sequence>
<protein>
    <submittedName>
        <fullName evidence="6">UbiD family decarboxylase</fullName>
        <ecNumber evidence="6">4.1.1.-</ecNumber>
    </submittedName>
</protein>
<dbReference type="Gene3D" id="3.40.1670.10">
    <property type="entry name" value="UbiD C-terminal domain-like"/>
    <property type="match status" value="1"/>
</dbReference>
<dbReference type="Pfam" id="PF20696">
    <property type="entry name" value="UbiD_C"/>
    <property type="match status" value="1"/>
</dbReference>
<accession>A0ABU4BYL5</accession>
<dbReference type="GO" id="GO:0016829">
    <property type="term" value="F:lyase activity"/>
    <property type="evidence" value="ECO:0007669"/>
    <property type="project" value="UniProtKB-KW"/>
</dbReference>
<dbReference type="NCBIfam" id="TIGR00148">
    <property type="entry name" value="UbiD family decarboxylase"/>
    <property type="match status" value="1"/>
</dbReference>
<dbReference type="Pfam" id="PF01977">
    <property type="entry name" value="UbiD"/>
    <property type="match status" value="1"/>
</dbReference>
<dbReference type="SUPFAM" id="SSF143968">
    <property type="entry name" value="UbiD C-terminal domain-like"/>
    <property type="match status" value="1"/>
</dbReference>
<evidence type="ECO:0000259" key="5">
    <source>
        <dbReference type="Pfam" id="PF20696"/>
    </source>
</evidence>
<evidence type="ECO:0000259" key="4">
    <source>
        <dbReference type="Pfam" id="PF20695"/>
    </source>
</evidence>
<keyword evidence="6" id="KW-0456">Lyase</keyword>
<keyword evidence="7" id="KW-1185">Reference proteome</keyword>